<reference evidence="6 7" key="1">
    <citation type="submission" date="2023-05" db="EMBL/GenBank/DDBJ databases">
        <title>Xanthomonas rydalmerenesis sp. nov., a novel Xanthomonas species isolated from Fragaria x ananassa.</title>
        <authorList>
            <person name="McKnight D.J.E."/>
            <person name="Wong-Bajracharya J."/>
            <person name="Okoh E.B."/>
            <person name="Snijders F."/>
            <person name="Lidbetter F."/>
            <person name="Webster J."/>
            <person name="Djordjevic S.P."/>
            <person name="Bogema D.R."/>
            <person name="Chapman T.A."/>
        </authorList>
    </citation>
    <scope>NUCLEOTIDE SEQUENCE [LARGE SCALE GENOMIC DNA]</scope>
    <source>
        <strain evidence="6 7">DAR34883</strain>
    </source>
</reference>
<dbReference type="PANTHER" id="PTHR44395:SF1">
    <property type="entry name" value="PROTEIN O-MANNOSYL-TRANSFERASE TMTC3"/>
    <property type="match status" value="1"/>
</dbReference>
<feature type="compositionally biased region" description="Pro residues" evidence="4">
    <location>
        <begin position="39"/>
        <end position="56"/>
    </location>
</feature>
<dbReference type="PROSITE" id="PS50005">
    <property type="entry name" value="TPR"/>
    <property type="match status" value="1"/>
</dbReference>
<evidence type="ECO:0000256" key="5">
    <source>
        <dbReference type="SAM" id="SignalP"/>
    </source>
</evidence>
<gene>
    <name evidence="6" type="ORF">QN243_14615</name>
</gene>
<sequence>MFAWTAFALLAAAAAATTSPPTLPVPPAHPAAAMQADATPPPPATSPAPTPTPTPTPEQIMQLPPALHALLQQRIDPHADPEHRLQQLVALAFDAKGLNLQYDPKATHSVAESYATRHVNCLSFTLLFVAMARDVGLQAQVQEVRRVLTWYEDGDALYNVGHVNAGVRVDSGRGSIDLDRSVLMDRRGPQPISDRRALAHYYNNRGAELMVDGDLDGARAHLAMALQMDPRFAGAWNNQGVLAMRDGDSGAAARDYAKALEIDPEHLPALSNAVGLARRLGDSARAAALQRQMEHVRQRDPFQQYLLGTEAERRQDYTAAIAYYRHALHLYDGAHLLYFALARAYLHSGDTRRASVALREAMAHADPATQPRYQGKLDALRRLSSTARPLR</sequence>
<organism evidence="6 7">
    <name type="scientific">Xanthomonas rydalmerensis</name>
    <dbReference type="NCBI Taxonomy" id="3046274"/>
    <lineage>
        <taxon>Bacteria</taxon>
        <taxon>Pseudomonadati</taxon>
        <taxon>Pseudomonadota</taxon>
        <taxon>Gammaproteobacteria</taxon>
        <taxon>Lysobacterales</taxon>
        <taxon>Lysobacteraceae</taxon>
        <taxon>Xanthomonas</taxon>
    </lineage>
</organism>
<evidence type="ECO:0000313" key="6">
    <source>
        <dbReference type="EMBL" id="WOS39648.1"/>
    </source>
</evidence>
<dbReference type="InterPro" id="IPR011990">
    <property type="entry name" value="TPR-like_helical_dom_sf"/>
</dbReference>
<dbReference type="InterPro" id="IPR013105">
    <property type="entry name" value="TPR_2"/>
</dbReference>
<accession>A0ABZ0JKW4</accession>
<dbReference type="Pfam" id="PF07719">
    <property type="entry name" value="TPR_2"/>
    <property type="match status" value="1"/>
</dbReference>
<feature type="repeat" description="TPR" evidence="3">
    <location>
        <begin position="233"/>
        <end position="266"/>
    </location>
</feature>
<dbReference type="EMBL" id="CP126172">
    <property type="protein sequence ID" value="WOS39648.1"/>
    <property type="molecule type" value="Genomic_DNA"/>
</dbReference>
<dbReference type="SUPFAM" id="SSF48452">
    <property type="entry name" value="TPR-like"/>
    <property type="match status" value="1"/>
</dbReference>
<dbReference type="Gene3D" id="1.25.40.10">
    <property type="entry name" value="Tetratricopeptide repeat domain"/>
    <property type="match status" value="1"/>
</dbReference>
<feature type="chain" id="PRO_5047195809" evidence="5">
    <location>
        <begin position="25"/>
        <end position="391"/>
    </location>
</feature>
<dbReference type="InterPro" id="IPR019734">
    <property type="entry name" value="TPR_rpt"/>
</dbReference>
<keyword evidence="5" id="KW-0732">Signal</keyword>
<evidence type="ECO:0000256" key="1">
    <source>
        <dbReference type="ARBA" id="ARBA00022737"/>
    </source>
</evidence>
<keyword evidence="7" id="KW-1185">Reference proteome</keyword>
<dbReference type="Proteomes" id="UP001302020">
    <property type="component" value="Chromosome"/>
</dbReference>
<evidence type="ECO:0000256" key="3">
    <source>
        <dbReference type="PROSITE-ProRule" id="PRU00339"/>
    </source>
</evidence>
<keyword evidence="2 3" id="KW-0802">TPR repeat</keyword>
<keyword evidence="1" id="KW-0677">Repeat</keyword>
<dbReference type="PANTHER" id="PTHR44395">
    <property type="match status" value="1"/>
</dbReference>
<evidence type="ECO:0000313" key="7">
    <source>
        <dbReference type="Proteomes" id="UP001302020"/>
    </source>
</evidence>
<evidence type="ECO:0000256" key="2">
    <source>
        <dbReference type="ARBA" id="ARBA00022803"/>
    </source>
</evidence>
<evidence type="ECO:0000256" key="4">
    <source>
        <dbReference type="SAM" id="MobiDB-lite"/>
    </source>
</evidence>
<feature type="signal peptide" evidence="5">
    <location>
        <begin position="1"/>
        <end position="24"/>
    </location>
</feature>
<dbReference type="SMART" id="SM00028">
    <property type="entry name" value="TPR"/>
    <property type="match status" value="4"/>
</dbReference>
<dbReference type="RefSeq" id="WP_317843511.1">
    <property type="nucleotide sequence ID" value="NZ_CP126170.1"/>
</dbReference>
<protein>
    <submittedName>
        <fullName evidence="6">Tetratricopeptide repeat protein</fullName>
    </submittedName>
</protein>
<feature type="region of interest" description="Disordered" evidence="4">
    <location>
        <begin position="18"/>
        <end position="59"/>
    </location>
</feature>
<name>A0ABZ0JKW4_9XANT</name>
<proteinExistence type="predicted"/>